<dbReference type="PANTHER" id="PTHR10000:SF53">
    <property type="entry name" value="5-AMINO-6-(5-PHOSPHO-D-RIBITYLAMINO)URACIL PHOSPHATASE YBJI-RELATED"/>
    <property type="match status" value="1"/>
</dbReference>
<proteinExistence type="predicted"/>
<dbReference type="AlphaFoldDB" id="A0A844GJT5"/>
<evidence type="ECO:0000313" key="1">
    <source>
        <dbReference type="EMBL" id="MTD62413.1"/>
    </source>
</evidence>
<dbReference type="SUPFAM" id="SSF56784">
    <property type="entry name" value="HAD-like"/>
    <property type="match status" value="1"/>
</dbReference>
<dbReference type="GO" id="GO:0000287">
    <property type="term" value="F:magnesium ion binding"/>
    <property type="evidence" value="ECO:0007669"/>
    <property type="project" value="TreeGrafter"/>
</dbReference>
<dbReference type="InterPro" id="IPR036412">
    <property type="entry name" value="HAD-like_sf"/>
</dbReference>
<dbReference type="GO" id="GO:0016791">
    <property type="term" value="F:phosphatase activity"/>
    <property type="evidence" value="ECO:0007669"/>
    <property type="project" value="TreeGrafter"/>
</dbReference>
<dbReference type="Proteomes" id="UP000437824">
    <property type="component" value="Unassembled WGS sequence"/>
</dbReference>
<dbReference type="NCBIfam" id="TIGR00099">
    <property type="entry name" value="Cof-subfamily"/>
    <property type="match status" value="1"/>
</dbReference>
<reference evidence="1 2" key="1">
    <citation type="submission" date="2019-11" db="EMBL/GenBank/DDBJ databases">
        <title>Draft genome sequence of Blautia luti DSM 14534T, isolated from human stool.</title>
        <authorList>
            <person name="Ortiz R."/>
            <person name="Melis-Arcos F."/>
            <person name="Covarrubias P."/>
            <person name="Cardenas J.P."/>
            <person name="Perez-Donoso J."/>
            <person name="Almonacid D."/>
        </authorList>
    </citation>
    <scope>NUCLEOTIDE SEQUENCE [LARGE SCALE GENOMIC DNA]</scope>
    <source>
        <strain evidence="1 2">DSM 14534</strain>
    </source>
</reference>
<organism evidence="1 2">
    <name type="scientific">Blautia luti DSM 14534 = JCM 17040</name>
    <dbReference type="NCBI Taxonomy" id="649762"/>
    <lineage>
        <taxon>Bacteria</taxon>
        <taxon>Bacillati</taxon>
        <taxon>Bacillota</taxon>
        <taxon>Clostridia</taxon>
        <taxon>Lachnospirales</taxon>
        <taxon>Lachnospiraceae</taxon>
        <taxon>Blautia</taxon>
    </lineage>
</organism>
<accession>A0A844GJT5</accession>
<dbReference type="SFLD" id="SFLDG01140">
    <property type="entry name" value="C2.B:_Phosphomannomutase_and_P"/>
    <property type="match status" value="1"/>
</dbReference>
<dbReference type="SFLD" id="SFLDS00003">
    <property type="entry name" value="Haloacid_Dehalogenase"/>
    <property type="match status" value="1"/>
</dbReference>
<gene>
    <name evidence="1" type="ORF">GKZ57_14480</name>
</gene>
<dbReference type="EMBL" id="WMBC01000014">
    <property type="protein sequence ID" value="MTD62413.1"/>
    <property type="molecule type" value="Genomic_DNA"/>
</dbReference>
<comment type="caution">
    <text evidence="1">The sequence shown here is derived from an EMBL/GenBank/DDBJ whole genome shotgun (WGS) entry which is preliminary data.</text>
</comment>
<dbReference type="Gene3D" id="3.30.1240.10">
    <property type="match status" value="1"/>
</dbReference>
<dbReference type="Pfam" id="PF08282">
    <property type="entry name" value="Hydrolase_3"/>
    <property type="match status" value="1"/>
</dbReference>
<protein>
    <submittedName>
        <fullName evidence="1">Cof-type HAD-IIB family hydrolase</fullName>
    </submittedName>
</protein>
<keyword evidence="1" id="KW-0378">Hydrolase</keyword>
<dbReference type="Gene3D" id="3.40.50.1000">
    <property type="entry name" value="HAD superfamily/HAD-like"/>
    <property type="match status" value="1"/>
</dbReference>
<dbReference type="PANTHER" id="PTHR10000">
    <property type="entry name" value="PHOSPHOSERINE PHOSPHATASE"/>
    <property type="match status" value="1"/>
</dbReference>
<dbReference type="InterPro" id="IPR000150">
    <property type="entry name" value="Cof"/>
</dbReference>
<dbReference type="InterPro" id="IPR006379">
    <property type="entry name" value="HAD-SF_hydro_IIB"/>
</dbReference>
<dbReference type="InterPro" id="IPR023214">
    <property type="entry name" value="HAD_sf"/>
</dbReference>
<dbReference type="RefSeq" id="WP_118510706.1">
    <property type="nucleotide sequence ID" value="NZ_WMBC01000014.1"/>
</dbReference>
<name>A0A844GJT5_9FIRM</name>
<evidence type="ECO:0000313" key="2">
    <source>
        <dbReference type="Proteomes" id="UP000437824"/>
    </source>
</evidence>
<dbReference type="GO" id="GO:0005829">
    <property type="term" value="C:cytosol"/>
    <property type="evidence" value="ECO:0007669"/>
    <property type="project" value="TreeGrafter"/>
</dbReference>
<dbReference type="NCBIfam" id="TIGR01484">
    <property type="entry name" value="HAD-SF-IIB"/>
    <property type="match status" value="1"/>
</dbReference>
<sequence length="267" mass="30474">MIKMIASDLDGTLLLNKAQSLPEEIFPLIRKLKEMGILFVAASGRQYPNMKRMFAPVASEIAYISENGALAVDQEEVLYQDSFDRKVAAEIIEAIIGKKDAEFTCSAKDYHYLMPKTERFREHMLYEVKNDCRFVKSLDEMTDPIMKLAVYEPAGITDESVKYWRGRFSQYCTVVTSGNDWIDFIPFGTNKAKGIREYQKRYGILPEECMVFGDEYNDIEMLKSVKYSFAMEHAKDGVKAAASYTAVRVEGVLRKLIQAEGKIEEVI</sequence>
<dbReference type="CDD" id="cd07518">
    <property type="entry name" value="HAD_YbiV-Like"/>
    <property type="match status" value="1"/>
</dbReference>